<gene>
    <name evidence="8" type="ORF">H5V43_04045</name>
</gene>
<proteinExistence type="predicted"/>
<dbReference type="EMBL" id="CP060035">
    <property type="protein sequence ID" value="QOT72326.1"/>
    <property type="molecule type" value="Genomic_DNA"/>
</dbReference>
<dbReference type="GO" id="GO:0008324">
    <property type="term" value="F:monoatomic cation transmembrane transporter activity"/>
    <property type="evidence" value="ECO:0007669"/>
    <property type="project" value="InterPro"/>
</dbReference>
<dbReference type="InterPro" id="IPR058533">
    <property type="entry name" value="Cation_efflux_TM"/>
</dbReference>
<dbReference type="RefSeq" id="WP_025546459.1">
    <property type="nucleotide sequence ID" value="NZ_BATN01000001.1"/>
</dbReference>
<keyword evidence="3 6" id="KW-0812">Transmembrane</keyword>
<feature type="transmembrane region" description="Helical" evidence="6">
    <location>
        <begin position="114"/>
        <end position="133"/>
    </location>
</feature>
<evidence type="ECO:0000256" key="3">
    <source>
        <dbReference type="ARBA" id="ARBA00022692"/>
    </source>
</evidence>
<name>A0A7M2GHY4_SPHSA</name>
<dbReference type="Gene3D" id="1.20.1510.10">
    <property type="entry name" value="Cation efflux protein transmembrane domain"/>
    <property type="match status" value="1"/>
</dbReference>
<evidence type="ECO:0000313" key="8">
    <source>
        <dbReference type="EMBL" id="QOT72326.1"/>
    </source>
</evidence>
<keyword evidence="4 6" id="KW-1133">Transmembrane helix</keyword>
<feature type="transmembrane region" description="Helical" evidence="6">
    <location>
        <begin position="176"/>
        <end position="194"/>
    </location>
</feature>
<feature type="transmembrane region" description="Helical" evidence="6">
    <location>
        <begin position="22"/>
        <end position="44"/>
    </location>
</feature>
<dbReference type="Proteomes" id="UP000593663">
    <property type="component" value="Chromosome 1"/>
</dbReference>
<evidence type="ECO:0000256" key="5">
    <source>
        <dbReference type="ARBA" id="ARBA00023136"/>
    </source>
</evidence>
<keyword evidence="5 6" id="KW-0472">Membrane</keyword>
<dbReference type="PANTHER" id="PTHR43840">
    <property type="entry name" value="MITOCHONDRIAL METAL TRANSPORTER 1-RELATED"/>
    <property type="match status" value="1"/>
</dbReference>
<dbReference type="Pfam" id="PF01545">
    <property type="entry name" value="Cation_efflux"/>
    <property type="match status" value="1"/>
</dbReference>
<dbReference type="InterPro" id="IPR050291">
    <property type="entry name" value="CDF_Transporter"/>
</dbReference>
<organism evidence="8 9">
    <name type="scientific">Sphingobium fuliginis (strain ATCC 27551)</name>
    <dbReference type="NCBI Taxonomy" id="336203"/>
    <lineage>
        <taxon>Bacteria</taxon>
        <taxon>Pseudomonadati</taxon>
        <taxon>Pseudomonadota</taxon>
        <taxon>Alphaproteobacteria</taxon>
        <taxon>Sphingomonadales</taxon>
        <taxon>Sphingomonadaceae</taxon>
        <taxon>Sphingobium</taxon>
    </lineage>
</organism>
<feature type="transmembrane region" description="Helical" evidence="6">
    <location>
        <begin position="88"/>
        <end position="108"/>
    </location>
</feature>
<dbReference type="AlphaFoldDB" id="A0A7M2GHY4"/>
<evidence type="ECO:0000313" key="9">
    <source>
        <dbReference type="Proteomes" id="UP000593663"/>
    </source>
</evidence>
<feature type="domain" description="Cation efflux protein transmembrane" evidence="7">
    <location>
        <begin position="23"/>
        <end position="199"/>
    </location>
</feature>
<evidence type="ECO:0000256" key="4">
    <source>
        <dbReference type="ARBA" id="ARBA00022989"/>
    </source>
</evidence>
<reference evidence="9" key="1">
    <citation type="submission" date="2020-08" db="EMBL/GenBank/DDBJ databases">
        <title>Complete genome sequence of Sphingobium barthaii strain KK22, a high-molecular-weight polycyclic aromatic hydrocarbon-degrading soil bacterium.</title>
        <authorList>
            <person name="Mori J.F."/>
            <person name="Kanaly R.A."/>
        </authorList>
    </citation>
    <scope>NUCLEOTIDE SEQUENCE [LARGE SCALE GENOMIC DNA]</scope>
    <source>
        <strain evidence="9">KK22</strain>
    </source>
</reference>
<evidence type="ECO:0000259" key="7">
    <source>
        <dbReference type="Pfam" id="PF01545"/>
    </source>
</evidence>
<evidence type="ECO:0000256" key="2">
    <source>
        <dbReference type="ARBA" id="ARBA00022448"/>
    </source>
</evidence>
<dbReference type="PANTHER" id="PTHR43840:SF15">
    <property type="entry name" value="MITOCHONDRIAL METAL TRANSPORTER 1-RELATED"/>
    <property type="match status" value="1"/>
</dbReference>
<comment type="subcellular location">
    <subcellularLocation>
        <location evidence="1">Membrane</location>
        <topology evidence="1">Multi-pass membrane protein</topology>
    </subcellularLocation>
</comment>
<protein>
    <submittedName>
        <fullName evidence="8">Cation transporter</fullName>
    </submittedName>
</protein>
<dbReference type="GO" id="GO:0016020">
    <property type="term" value="C:membrane"/>
    <property type="evidence" value="ECO:0007669"/>
    <property type="project" value="UniProtKB-SubCell"/>
</dbReference>
<accession>A0A7M2GHY4</accession>
<dbReference type="InterPro" id="IPR027469">
    <property type="entry name" value="Cation_efflux_TMD_sf"/>
</dbReference>
<keyword evidence="2" id="KW-0813">Transport</keyword>
<dbReference type="KEGG" id="sbar:H5V43_04045"/>
<dbReference type="SUPFAM" id="SSF161111">
    <property type="entry name" value="Cation efflux protein transmembrane domain-like"/>
    <property type="match status" value="1"/>
</dbReference>
<feature type="transmembrane region" description="Helical" evidence="6">
    <location>
        <begin position="56"/>
        <end position="76"/>
    </location>
</feature>
<feature type="transmembrane region" description="Helical" evidence="6">
    <location>
        <begin position="153"/>
        <end position="170"/>
    </location>
</feature>
<sequence length="216" mass="22296">MAGCGSCCAETQRIEDTRWRRVLWIALAINVVMFAGEIGAGIASGSRSLQADALDFLGDAANYAISLGVAGMALRWRSRAALLKGSTILAFGLYVLITTILAALGRGLPQAETMGIVGVIALIANGSVALMLYRYRSGDANMRSVWICSRNDAIGNIAVLLAAAGVIGTGTAWPDLAVAAIIAGLGITGGAQIIRQSLAEFKLDQGSGNIAQATAR</sequence>
<evidence type="ECO:0000256" key="1">
    <source>
        <dbReference type="ARBA" id="ARBA00004141"/>
    </source>
</evidence>
<evidence type="ECO:0000256" key="6">
    <source>
        <dbReference type="SAM" id="Phobius"/>
    </source>
</evidence>